<dbReference type="AlphaFoldDB" id="A0A8C1IYV5"/>
<evidence type="ECO:0000256" key="3">
    <source>
        <dbReference type="SAM" id="Phobius"/>
    </source>
</evidence>
<feature type="transmembrane region" description="Helical" evidence="3">
    <location>
        <begin position="141"/>
        <end position="162"/>
    </location>
</feature>
<evidence type="ECO:0000313" key="4">
    <source>
        <dbReference type="Ensembl" id="ENSCCRP00010024273.1"/>
    </source>
</evidence>
<protein>
    <submittedName>
        <fullName evidence="4">CD79a molecule, immunoglobulin-associated alpha</fullName>
    </submittedName>
</protein>
<dbReference type="GO" id="GO:0019815">
    <property type="term" value="C:B cell receptor complex"/>
    <property type="evidence" value="ECO:0007669"/>
    <property type="project" value="TreeGrafter"/>
</dbReference>
<sequence length="219" mass="25010">MSVFYLSEADFLRAAVSISILLLPESRFFTSFYPFVFFTVANADLEGLKLEVDKPFELVVLSHEATIRCCYHWNKKPHFNWIVNIQNTSGTTIRVRLNDIGLYQCKLNHNTLQIFTHGTFLQVYKPLQKTLNLSESVKNSIITALAVLLLISVLIPGTMLLCKSKRLNELERKKEREEENIYEGLNLDKCNSAYHQTKHSNQQGQDVAGCGEGIQLEKP</sequence>
<name>A0A8C1IYV5_CYPCA</name>
<proteinExistence type="predicted"/>
<dbReference type="GO" id="GO:0050853">
    <property type="term" value="P:B cell receptor signaling pathway"/>
    <property type="evidence" value="ECO:0007669"/>
    <property type="project" value="TreeGrafter"/>
</dbReference>
<reference evidence="4" key="2">
    <citation type="submission" date="2025-09" db="UniProtKB">
        <authorList>
            <consortium name="Ensembl"/>
        </authorList>
    </citation>
    <scope>IDENTIFICATION</scope>
</reference>
<feature type="coiled-coil region" evidence="2">
    <location>
        <begin position="160"/>
        <end position="187"/>
    </location>
</feature>
<evidence type="ECO:0000256" key="2">
    <source>
        <dbReference type="SAM" id="Coils"/>
    </source>
</evidence>
<dbReference type="GO" id="GO:0009897">
    <property type="term" value="C:external side of plasma membrane"/>
    <property type="evidence" value="ECO:0007669"/>
    <property type="project" value="TreeGrafter"/>
</dbReference>
<keyword evidence="2" id="KW-0175">Coiled coil</keyword>
<dbReference type="GO" id="GO:0030183">
    <property type="term" value="P:B cell differentiation"/>
    <property type="evidence" value="ECO:0007669"/>
    <property type="project" value="TreeGrafter"/>
</dbReference>
<dbReference type="SUPFAM" id="SSF48726">
    <property type="entry name" value="Immunoglobulin"/>
    <property type="match status" value="1"/>
</dbReference>
<dbReference type="InterPro" id="IPR036179">
    <property type="entry name" value="Ig-like_dom_sf"/>
</dbReference>
<dbReference type="Ensembl" id="ENSCCRT00010026612.1">
    <property type="protein sequence ID" value="ENSCCRP00010024273.1"/>
    <property type="gene ID" value="ENSCCRG00010010451.1"/>
</dbReference>
<organism evidence="4 5">
    <name type="scientific">Cyprinus carpio</name>
    <name type="common">Common carp</name>
    <dbReference type="NCBI Taxonomy" id="7962"/>
    <lineage>
        <taxon>Eukaryota</taxon>
        <taxon>Metazoa</taxon>
        <taxon>Chordata</taxon>
        <taxon>Craniata</taxon>
        <taxon>Vertebrata</taxon>
        <taxon>Euteleostomi</taxon>
        <taxon>Actinopterygii</taxon>
        <taxon>Neopterygii</taxon>
        <taxon>Teleostei</taxon>
        <taxon>Ostariophysi</taxon>
        <taxon>Cypriniformes</taxon>
        <taxon>Cyprinidae</taxon>
        <taxon>Cyprininae</taxon>
        <taxon>Cyprinus</taxon>
    </lineage>
</organism>
<dbReference type="PANTHER" id="PTHR14334">
    <property type="entry name" value="B-CELL ANTIGEN RECEPTOR COMPLEX-ASSOCIATED PROTEIN"/>
    <property type="match status" value="1"/>
</dbReference>
<keyword evidence="3" id="KW-0472">Membrane</keyword>
<accession>A0A8C1IYV5</accession>
<keyword evidence="5" id="KW-1185">Reference proteome</keyword>
<evidence type="ECO:0000313" key="5">
    <source>
        <dbReference type="Proteomes" id="UP000694427"/>
    </source>
</evidence>
<keyword evidence="3" id="KW-0812">Transmembrane</keyword>
<dbReference type="PANTHER" id="PTHR14334:SF1">
    <property type="entry name" value="B-CELL ANTIGEN RECEPTOR COMPLEX-ASSOCIATED PROTEIN ALPHA CHAIN"/>
    <property type="match status" value="1"/>
</dbReference>
<dbReference type="Proteomes" id="UP000694427">
    <property type="component" value="Unplaced"/>
</dbReference>
<evidence type="ECO:0000256" key="1">
    <source>
        <dbReference type="ARBA" id="ARBA00023319"/>
    </source>
</evidence>
<keyword evidence="1" id="KW-0393">Immunoglobulin domain</keyword>
<keyword evidence="3" id="KW-1133">Transmembrane helix</keyword>
<reference evidence="4" key="1">
    <citation type="submission" date="2025-08" db="UniProtKB">
        <authorList>
            <consortium name="Ensembl"/>
        </authorList>
    </citation>
    <scope>IDENTIFICATION</scope>
</reference>